<feature type="compositionally biased region" description="Acidic residues" evidence="1">
    <location>
        <begin position="1"/>
        <end position="15"/>
    </location>
</feature>
<keyword evidence="3" id="KW-1185">Reference proteome</keyword>
<dbReference type="EMBL" id="BORU01000003">
    <property type="protein sequence ID" value="GIO56567.1"/>
    <property type="molecule type" value="Genomic_DNA"/>
</dbReference>
<evidence type="ECO:0000313" key="3">
    <source>
        <dbReference type="Proteomes" id="UP000676601"/>
    </source>
</evidence>
<name>A0ABQ4LJD3_9BACL</name>
<proteinExistence type="predicted"/>
<evidence type="ECO:0000256" key="1">
    <source>
        <dbReference type="SAM" id="MobiDB-lite"/>
    </source>
</evidence>
<evidence type="ECO:0000313" key="2">
    <source>
        <dbReference type="EMBL" id="GIO56567.1"/>
    </source>
</evidence>
<gene>
    <name evidence="2" type="ORF">J21TS7_48850</name>
</gene>
<feature type="compositionally biased region" description="Basic and acidic residues" evidence="1">
    <location>
        <begin position="24"/>
        <end position="34"/>
    </location>
</feature>
<feature type="region of interest" description="Disordered" evidence="1">
    <location>
        <begin position="1"/>
        <end position="46"/>
    </location>
</feature>
<protein>
    <submittedName>
        <fullName evidence="2">Uncharacterized protein</fullName>
    </submittedName>
</protein>
<reference evidence="2 3" key="1">
    <citation type="submission" date="2021-03" db="EMBL/GenBank/DDBJ databases">
        <title>Antimicrobial resistance genes in bacteria isolated from Japanese honey, and their potential for conferring macrolide and lincosamide resistance in the American foulbrood pathogen Paenibacillus larvae.</title>
        <authorList>
            <person name="Okamoto M."/>
            <person name="Kumagai M."/>
            <person name="Kanamori H."/>
            <person name="Takamatsu D."/>
        </authorList>
    </citation>
    <scope>NUCLEOTIDE SEQUENCE [LARGE SCALE GENOMIC DNA]</scope>
    <source>
        <strain evidence="2 3">J21TS7</strain>
    </source>
</reference>
<comment type="caution">
    <text evidence="2">The sequence shown here is derived from an EMBL/GenBank/DDBJ whole genome shotgun (WGS) entry which is preliminary data.</text>
</comment>
<accession>A0ABQ4LJD3</accession>
<sequence length="60" mass="6724">MEITSEEMTDGEITSDEIPNVETQNEKTPNDKKAVPQVKSPDRAAFFSTNQASLEARYAY</sequence>
<organism evidence="2 3">
    <name type="scientific">Paenibacillus cineris</name>
    <dbReference type="NCBI Taxonomy" id="237530"/>
    <lineage>
        <taxon>Bacteria</taxon>
        <taxon>Bacillati</taxon>
        <taxon>Bacillota</taxon>
        <taxon>Bacilli</taxon>
        <taxon>Bacillales</taxon>
        <taxon>Paenibacillaceae</taxon>
        <taxon>Paenibacillus</taxon>
    </lineage>
</organism>
<dbReference type="Proteomes" id="UP000676601">
    <property type="component" value="Unassembled WGS sequence"/>
</dbReference>